<dbReference type="InterPro" id="IPR001680">
    <property type="entry name" value="WD40_rpt"/>
</dbReference>
<dbReference type="SUPFAM" id="SSF50978">
    <property type="entry name" value="WD40 repeat-like"/>
    <property type="match status" value="1"/>
</dbReference>
<evidence type="ECO:0000259" key="7">
    <source>
        <dbReference type="PROSITE" id="PS50222"/>
    </source>
</evidence>
<feature type="non-terminal residue" evidence="8">
    <location>
        <position position="1"/>
    </location>
</feature>
<gene>
    <name evidence="8" type="primary">WDR49</name>
</gene>
<dbReference type="SUPFAM" id="SSF47473">
    <property type="entry name" value="EF-hand"/>
    <property type="match status" value="1"/>
</dbReference>
<dbReference type="Gene3D" id="2.130.10.10">
    <property type="entry name" value="YVTN repeat-like/Quinoprotein amine dehydrogenase"/>
    <property type="match status" value="2"/>
</dbReference>
<dbReference type="InterPro" id="IPR015943">
    <property type="entry name" value="WD40/YVTN_repeat-like_dom_sf"/>
</dbReference>
<sequence>MTSSKSLSSFLQSLEAKDLYTVFNLFKEKPIFVNRETFCELLSKTLTKGDETDYQRLFDSVDSNKSGLLSWDSLCNYLLLKYYEQDELRSAIQIPEWKTAEFVPIFHKKSICRILECQHSYVVVSTDGQLTFLNNDLKTNHTVKLKTGVNEEKLKNLWVTDAIFIESISKFVFSTTKKELYFYDITTPKLSYCQGKFHNLNAVPLCLTISCVSCIKYDAHSNWVSSIMHVSYLNCVVSCSASKADSLTLAWLAKKDKKVKLTKFSVSLGINEFDYHKKLNIIASAGIDTTICLWNPYHANKPVGVLRAHSCVVAGVKFIVDSFQLLSLSKDSVLCLWDVNLQHCLQKLFCVFPTDPDVNIIMHFSMENFYLFVSINNQLSILKAVKKSFKTTHKKPIKDVTYNSKYDYVISVCEESNIVIWLLSTGQKFRTLLNPHEGTEITSMVLSDDNDRLLTASNNGRIKIWDMNEFYSTDLYVGNFSVDFEDWHLFKLMFLKKMIIVINSNSNLWSIPFSANNNCYCQPVIWKIRPEHSNEITAAYVQEPNYLVTGSFNGIILVWDTNIQNVLKMLTATKNPDVPESYFHTSFKNSENNTFKNGFLKLPLLNDCNTTLLKNSNTNYTKTSAENVPEQNEKIQHCDQSVSVTSIVFLKRDKKESPDLPDFYTCHYDGTVIFWNAGIRVYDFKAFESYGHFVSDIDSTNSFFCIGSKNGTCKIWDLSKCFINENFPIIEPVLVSYFTPHSDQVSVVRFTEKNNLIFILSASDDCTVALHYFDKLNDVFNFVLVGVFGQDSNWNIDTLKLNETFFEKYTTETEIKEVNMAQNPKATNSTAYNSSAILQKIKTNSNNTLKENSYLVSSTEKKATRKSQNVILPHLDNLSKTKIRFNEAMLFPPLNTAPLPPLSNISTLINPLNNDVIVPTPFNNAKIN</sequence>
<dbReference type="GO" id="GO:0005509">
    <property type="term" value="F:calcium ion binding"/>
    <property type="evidence" value="ECO:0007669"/>
    <property type="project" value="InterPro"/>
</dbReference>
<accession>T2MA99</accession>
<dbReference type="PROSITE" id="PS50222">
    <property type="entry name" value="EF_HAND_2"/>
    <property type="match status" value="1"/>
</dbReference>
<evidence type="ECO:0000256" key="1">
    <source>
        <dbReference type="ARBA" id="ARBA00007828"/>
    </source>
</evidence>
<feature type="repeat" description="WD" evidence="6">
    <location>
        <begin position="306"/>
        <end position="347"/>
    </location>
</feature>
<proteinExistence type="evidence at transcript level"/>
<comment type="similarity">
    <text evidence="1">Belongs to the aequorin family.</text>
</comment>
<dbReference type="InterPro" id="IPR036322">
    <property type="entry name" value="WD40_repeat_dom_sf"/>
</dbReference>
<keyword evidence="2 6" id="KW-0853">WD repeat</keyword>
<evidence type="ECO:0000256" key="6">
    <source>
        <dbReference type="PROSITE-ProRule" id="PRU00221"/>
    </source>
</evidence>
<evidence type="ECO:0000256" key="3">
    <source>
        <dbReference type="ARBA" id="ARBA00022737"/>
    </source>
</evidence>
<dbReference type="SUPFAM" id="SSF117289">
    <property type="entry name" value="Nucleoporin domain"/>
    <property type="match status" value="1"/>
</dbReference>
<dbReference type="InterPro" id="IPR019775">
    <property type="entry name" value="WD40_repeat_CS"/>
</dbReference>
<feature type="domain" description="EF-hand" evidence="7">
    <location>
        <begin position="49"/>
        <end position="84"/>
    </location>
</feature>
<keyword evidence="4" id="KW-0455">Luminescence</keyword>
<dbReference type="EMBL" id="HAAD01002749">
    <property type="protein sequence ID" value="CDG68981.1"/>
    <property type="molecule type" value="mRNA"/>
</dbReference>
<dbReference type="GO" id="GO:0008218">
    <property type="term" value="P:bioluminescence"/>
    <property type="evidence" value="ECO:0007669"/>
    <property type="project" value="UniProtKB-KW"/>
</dbReference>
<dbReference type="InterPro" id="IPR002048">
    <property type="entry name" value="EF_hand_dom"/>
</dbReference>
<keyword evidence="5" id="KW-0599">Photoprotein</keyword>
<dbReference type="InterPro" id="IPR051242">
    <property type="entry name" value="WD-EF-hand_domain"/>
</dbReference>
<dbReference type="Pfam" id="PF00400">
    <property type="entry name" value="WD40"/>
    <property type="match status" value="4"/>
</dbReference>
<dbReference type="PANTHER" id="PTHR44324:SF1">
    <property type="entry name" value="WD REPEAT-CONTAINING PROTEIN 49"/>
    <property type="match status" value="1"/>
</dbReference>
<keyword evidence="3" id="KW-0677">Repeat</keyword>
<dbReference type="SMART" id="SM00320">
    <property type="entry name" value="WD40"/>
    <property type="match status" value="9"/>
</dbReference>
<name>T2MA99_HYDVU</name>
<evidence type="ECO:0000313" key="8">
    <source>
        <dbReference type="EMBL" id="CDG68981.1"/>
    </source>
</evidence>
<feature type="repeat" description="WD" evidence="6">
    <location>
        <begin position="441"/>
        <end position="468"/>
    </location>
</feature>
<dbReference type="Gene3D" id="1.10.238.10">
    <property type="entry name" value="EF-hand"/>
    <property type="match status" value="1"/>
</dbReference>
<evidence type="ECO:0000256" key="2">
    <source>
        <dbReference type="ARBA" id="ARBA00022574"/>
    </source>
</evidence>
<dbReference type="AlphaFoldDB" id="T2MA99"/>
<dbReference type="PROSITE" id="PS50082">
    <property type="entry name" value="WD_REPEATS_2"/>
    <property type="match status" value="3"/>
</dbReference>
<dbReference type="PANTHER" id="PTHR44324">
    <property type="entry name" value="WD40 REPEAT DOMAIN 95"/>
    <property type="match status" value="1"/>
</dbReference>
<dbReference type="InterPro" id="IPR011992">
    <property type="entry name" value="EF-hand-dom_pair"/>
</dbReference>
<evidence type="ECO:0000256" key="4">
    <source>
        <dbReference type="ARBA" id="ARBA00023223"/>
    </source>
</evidence>
<feature type="repeat" description="WD" evidence="6">
    <location>
        <begin position="390"/>
        <end position="431"/>
    </location>
</feature>
<organism evidence="8">
    <name type="scientific">Hydra vulgaris</name>
    <name type="common">Hydra</name>
    <name type="synonym">Hydra attenuata</name>
    <dbReference type="NCBI Taxonomy" id="6087"/>
    <lineage>
        <taxon>Eukaryota</taxon>
        <taxon>Metazoa</taxon>
        <taxon>Cnidaria</taxon>
        <taxon>Hydrozoa</taxon>
        <taxon>Hydroidolina</taxon>
        <taxon>Anthoathecata</taxon>
        <taxon>Aplanulata</taxon>
        <taxon>Hydridae</taxon>
        <taxon>Hydra</taxon>
    </lineage>
</organism>
<dbReference type="OrthoDB" id="309483at2759"/>
<protein>
    <submittedName>
        <fullName evidence="8">WD repeat-containing protein 49</fullName>
    </submittedName>
</protein>
<evidence type="ECO:0000256" key="5">
    <source>
        <dbReference type="ARBA" id="ARBA00023262"/>
    </source>
</evidence>
<dbReference type="PROSITE" id="PS00678">
    <property type="entry name" value="WD_REPEATS_1"/>
    <property type="match status" value="2"/>
</dbReference>
<reference evidence="8" key="1">
    <citation type="journal article" date="2013" name="Genome Biol. Evol.">
        <title>Punctuated emergences of genetic and phenotypic innovations in eumetazoan, bilaterian, euteleostome, and hominidae ancestors.</title>
        <authorList>
            <person name="Wenger Y."/>
            <person name="Galliot B."/>
        </authorList>
    </citation>
    <scope>NUCLEOTIDE SEQUENCE</scope>
    <source>
        <tissue evidence="8">Whole animals</tissue>
    </source>
</reference>